<protein>
    <submittedName>
        <fullName evidence="3">Uncharacterized protein</fullName>
    </submittedName>
</protein>
<evidence type="ECO:0000313" key="3">
    <source>
        <dbReference type="EMBL" id="EPE25097.1"/>
    </source>
</evidence>
<feature type="compositionally biased region" description="Basic and acidic residues" evidence="2">
    <location>
        <begin position="152"/>
        <end position="162"/>
    </location>
</feature>
<proteinExistence type="predicted"/>
<feature type="compositionally biased region" description="Polar residues" evidence="2">
    <location>
        <begin position="414"/>
        <end position="443"/>
    </location>
</feature>
<feature type="compositionally biased region" description="Polar residues" evidence="2">
    <location>
        <begin position="8"/>
        <end position="18"/>
    </location>
</feature>
<feature type="compositionally biased region" description="Polar residues" evidence="2">
    <location>
        <begin position="381"/>
        <end position="394"/>
    </location>
</feature>
<dbReference type="Proteomes" id="UP000016922">
    <property type="component" value="Unassembled WGS sequence"/>
</dbReference>
<sequence length="642" mass="70682">MWKRLNNPKGTQQPSYTETAYDENSYGGSHGLGIQVHSPTSPPARPQRDDMGSKGLPSLPFELAPPNPPKQSSSKIRPVSSIYSQPSPAPLITRFAREPYTSPTSPPYRSPYEEGVSPPSSPEFDARHRGQISHEVSPIDKEMPDISKLNVKRPESRTEQDSRAAASSIPVLRREKRRNQVAETAANLVARKQVAGGNRPAKNPSWDPYSGEPTTSDKGRKQTTKPGEFTPPGLRSVYAQPGVRLGNDTNISAAAKKPVSFGDRVRKLASNAPEAKPQWKGASGRVTLVPTPEDKFDVQPLNIPKRDPQRVVSPISEQPTPVSPSPQPRIVIEKVPASSHNDGSSQYSYTATPRSKISRDPPTTSPIFDSEIADHARASENSRTSPVETKQSPVSPVEEIVDNHYKRAAPPPQSYVQPASRFSVSTYATSEARSTPRPSTDTFDPTYEHPPLPSPTPSFVSQSPDSVLNRVRPKVGPGPDRSPSLTSDDSVLNRVRPKVGPNPRGGVTRKAVSTASPVFISMSKRASRTGKTLPITPAEVESQDLVSSLQAQLDDLQHRKNNIMRSIRQMTELMPADNITLTNDVRRKREIEKKKVEGLREEEADVTLQIREIGLRLHRAWKRKDKEAVYEPTGLWVRRVTG</sequence>
<dbReference type="EMBL" id="KE145372">
    <property type="protein sequence ID" value="EPE25097.1"/>
    <property type="molecule type" value="Genomic_DNA"/>
</dbReference>
<dbReference type="PANTHER" id="PTHR42023:SF1">
    <property type="entry name" value="BHLH DOMAIN-CONTAINING PROTEIN"/>
    <property type="match status" value="1"/>
</dbReference>
<gene>
    <name evidence="3" type="ORF">GLAREA_11678</name>
</gene>
<accession>S3CF21</accession>
<dbReference type="KEGG" id="glz:GLAREA_11678"/>
<reference evidence="3 4" key="1">
    <citation type="journal article" date="2013" name="BMC Genomics">
        <title>Genomics-driven discovery of the pneumocandin biosynthetic gene cluster in the fungus Glarea lozoyensis.</title>
        <authorList>
            <person name="Chen L."/>
            <person name="Yue Q."/>
            <person name="Zhang X."/>
            <person name="Xiang M."/>
            <person name="Wang C."/>
            <person name="Li S."/>
            <person name="Che Y."/>
            <person name="Ortiz-Lopez F.J."/>
            <person name="Bills G.F."/>
            <person name="Liu X."/>
            <person name="An Z."/>
        </authorList>
    </citation>
    <scope>NUCLEOTIDE SEQUENCE [LARGE SCALE GENOMIC DNA]</scope>
    <source>
        <strain evidence="4">ATCC 20868 / MF5171</strain>
    </source>
</reference>
<evidence type="ECO:0000256" key="1">
    <source>
        <dbReference type="SAM" id="Coils"/>
    </source>
</evidence>
<feature type="compositionally biased region" description="Polar residues" evidence="2">
    <location>
        <begin position="457"/>
        <end position="466"/>
    </location>
</feature>
<dbReference type="OrthoDB" id="4507572at2759"/>
<dbReference type="AlphaFoldDB" id="S3CF21"/>
<dbReference type="PANTHER" id="PTHR42023">
    <property type="entry name" value="BHLH DOMAIN-CONTAINING PROTEIN"/>
    <property type="match status" value="1"/>
</dbReference>
<name>S3CF21_GLAL2</name>
<dbReference type="HOGENOM" id="CLU_027720_0_0_1"/>
<evidence type="ECO:0000256" key="2">
    <source>
        <dbReference type="SAM" id="MobiDB-lite"/>
    </source>
</evidence>
<organism evidence="3 4">
    <name type="scientific">Glarea lozoyensis (strain ATCC 20868 / MF5171)</name>
    <dbReference type="NCBI Taxonomy" id="1116229"/>
    <lineage>
        <taxon>Eukaryota</taxon>
        <taxon>Fungi</taxon>
        <taxon>Dikarya</taxon>
        <taxon>Ascomycota</taxon>
        <taxon>Pezizomycotina</taxon>
        <taxon>Leotiomycetes</taxon>
        <taxon>Helotiales</taxon>
        <taxon>Helotiaceae</taxon>
        <taxon>Glarea</taxon>
    </lineage>
</organism>
<feature type="region of interest" description="Disordered" evidence="2">
    <location>
        <begin position="1"/>
        <end position="236"/>
    </location>
</feature>
<feature type="compositionally biased region" description="Polar residues" evidence="2">
    <location>
        <begin position="338"/>
        <end position="367"/>
    </location>
</feature>
<feature type="compositionally biased region" description="Polar residues" evidence="2">
    <location>
        <begin position="70"/>
        <end position="86"/>
    </location>
</feature>
<feature type="region of interest" description="Disordered" evidence="2">
    <location>
        <begin position="269"/>
        <end position="512"/>
    </location>
</feature>
<dbReference type="GeneID" id="19470719"/>
<dbReference type="eggNOG" id="ENOG502SU6X">
    <property type="taxonomic scope" value="Eukaryota"/>
</dbReference>
<dbReference type="RefSeq" id="XP_008088012.1">
    <property type="nucleotide sequence ID" value="XM_008089821.1"/>
</dbReference>
<keyword evidence="4" id="KW-1185">Reference proteome</keyword>
<dbReference type="OMA" id="MWKRLQG"/>
<keyword evidence="1" id="KW-0175">Coiled coil</keyword>
<evidence type="ECO:0000313" key="4">
    <source>
        <dbReference type="Proteomes" id="UP000016922"/>
    </source>
</evidence>
<feature type="coiled-coil region" evidence="1">
    <location>
        <begin position="546"/>
        <end position="602"/>
    </location>
</feature>